<dbReference type="PANTHER" id="PTHR36440:SF1">
    <property type="entry name" value="PUTATIVE (AFU_ORTHOLOGUE AFUA_8G07350)-RELATED"/>
    <property type="match status" value="1"/>
</dbReference>
<dbReference type="Gene3D" id="2.60.120.10">
    <property type="entry name" value="Jelly Rolls"/>
    <property type="match status" value="1"/>
</dbReference>
<accession>A0ABS0HQC8</accession>
<evidence type="ECO:0000259" key="1">
    <source>
        <dbReference type="Pfam" id="PF07883"/>
    </source>
</evidence>
<protein>
    <submittedName>
        <fullName evidence="2">Cupin domain-containing protein</fullName>
    </submittedName>
</protein>
<dbReference type="InterPro" id="IPR014710">
    <property type="entry name" value="RmlC-like_jellyroll"/>
</dbReference>
<dbReference type="Pfam" id="PF07883">
    <property type="entry name" value="Cupin_2"/>
    <property type="match status" value="1"/>
</dbReference>
<dbReference type="InterPro" id="IPR011051">
    <property type="entry name" value="RmlC_Cupin_sf"/>
</dbReference>
<name>A0ABS0HQC8_9HYPH</name>
<proteinExistence type="predicted"/>
<organism evidence="2 3">
    <name type="scientific">Microvirga terrestris</name>
    <dbReference type="NCBI Taxonomy" id="2791024"/>
    <lineage>
        <taxon>Bacteria</taxon>
        <taxon>Pseudomonadati</taxon>
        <taxon>Pseudomonadota</taxon>
        <taxon>Alphaproteobacteria</taxon>
        <taxon>Hyphomicrobiales</taxon>
        <taxon>Methylobacteriaceae</taxon>
        <taxon>Microvirga</taxon>
    </lineage>
</organism>
<feature type="domain" description="Cupin type-2" evidence="1">
    <location>
        <begin position="51"/>
        <end position="117"/>
    </location>
</feature>
<dbReference type="InterPro" id="IPR053146">
    <property type="entry name" value="QDO-like"/>
</dbReference>
<dbReference type="PANTHER" id="PTHR36440">
    <property type="entry name" value="PUTATIVE (AFU_ORTHOLOGUE AFUA_8G07350)-RELATED"/>
    <property type="match status" value="1"/>
</dbReference>
<evidence type="ECO:0000313" key="2">
    <source>
        <dbReference type="EMBL" id="MBF9195410.1"/>
    </source>
</evidence>
<sequence>MSTKGEMMDQDSGSRALVRRAGEGTNNHAFDLPRTFLVRSDEVKGAFSHWIEKVPAGAGPPMHVHHREQELFRVLAGKFRFWCMGEAQDLTDGDTILIPKGAPHSFKNIGSSEGQLLITLTPGEGDGFFIEVESLGLHPSRDMPQIVEIAGRYGLEFVGPPPA</sequence>
<dbReference type="EMBL" id="JADQDN010000002">
    <property type="protein sequence ID" value="MBF9195410.1"/>
    <property type="molecule type" value="Genomic_DNA"/>
</dbReference>
<gene>
    <name evidence="2" type="ORF">I2H36_05145</name>
</gene>
<dbReference type="Proteomes" id="UP000611708">
    <property type="component" value="Unassembled WGS sequence"/>
</dbReference>
<keyword evidence="3" id="KW-1185">Reference proteome</keyword>
<evidence type="ECO:0000313" key="3">
    <source>
        <dbReference type="Proteomes" id="UP000611708"/>
    </source>
</evidence>
<dbReference type="RefSeq" id="WP_196262801.1">
    <property type="nucleotide sequence ID" value="NZ_JADQDN010000002.1"/>
</dbReference>
<dbReference type="InterPro" id="IPR013096">
    <property type="entry name" value="Cupin_2"/>
</dbReference>
<comment type="caution">
    <text evidence="2">The sequence shown here is derived from an EMBL/GenBank/DDBJ whole genome shotgun (WGS) entry which is preliminary data.</text>
</comment>
<reference evidence="2 3" key="1">
    <citation type="submission" date="2020-11" db="EMBL/GenBank/DDBJ databases">
        <authorList>
            <person name="Kim M.K."/>
        </authorList>
    </citation>
    <scope>NUCLEOTIDE SEQUENCE [LARGE SCALE GENOMIC DNA]</scope>
    <source>
        <strain evidence="2 3">BT290</strain>
    </source>
</reference>
<dbReference type="SUPFAM" id="SSF51182">
    <property type="entry name" value="RmlC-like cupins"/>
    <property type="match status" value="1"/>
</dbReference>